<proteinExistence type="predicted"/>
<keyword evidence="1" id="KW-0812">Transmembrane</keyword>
<gene>
    <name evidence="2" type="ORF">LCGC14_0338580</name>
</gene>
<comment type="caution">
    <text evidence="2">The sequence shown here is derived from an EMBL/GenBank/DDBJ whole genome shotgun (WGS) entry which is preliminary data.</text>
</comment>
<feature type="transmembrane region" description="Helical" evidence="1">
    <location>
        <begin position="33"/>
        <end position="55"/>
    </location>
</feature>
<accession>A0A0F9TK31</accession>
<organism evidence="2">
    <name type="scientific">marine sediment metagenome</name>
    <dbReference type="NCBI Taxonomy" id="412755"/>
    <lineage>
        <taxon>unclassified sequences</taxon>
        <taxon>metagenomes</taxon>
        <taxon>ecological metagenomes</taxon>
    </lineage>
</organism>
<dbReference type="EMBL" id="LAZR01000244">
    <property type="protein sequence ID" value="KKN79654.1"/>
    <property type="molecule type" value="Genomic_DNA"/>
</dbReference>
<keyword evidence="1" id="KW-1133">Transmembrane helix</keyword>
<name>A0A0F9TK31_9ZZZZ</name>
<feature type="transmembrane region" description="Helical" evidence="1">
    <location>
        <begin position="9"/>
        <end position="27"/>
    </location>
</feature>
<protein>
    <submittedName>
        <fullName evidence="2">Uncharacterized protein</fullName>
    </submittedName>
</protein>
<reference evidence="2" key="1">
    <citation type="journal article" date="2015" name="Nature">
        <title>Complex archaea that bridge the gap between prokaryotes and eukaryotes.</title>
        <authorList>
            <person name="Spang A."/>
            <person name="Saw J.H."/>
            <person name="Jorgensen S.L."/>
            <person name="Zaremba-Niedzwiedzka K."/>
            <person name="Martijn J."/>
            <person name="Lind A.E."/>
            <person name="van Eijk R."/>
            <person name="Schleper C."/>
            <person name="Guy L."/>
            <person name="Ettema T.J."/>
        </authorList>
    </citation>
    <scope>NUCLEOTIDE SEQUENCE</scope>
</reference>
<evidence type="ECO:0000313" key="2">
    <source>
        <dbReference type="EMBL" id="KKN79654.1"/>
    </source>
</evidence>
<keyword evidence="1" id="KW-0472">Membrane</keyword>
<dbReference type="AlphaFoldDB" id="A0A0F9TK31"/>
<sequence length="64" mass="7411">MISRENSDALCGFLFLVLIFLLCLIVLPTREFLIFFSVLAVVGTIASMLVLKYAWRLRKWDNDD</sequence>
<evidence type="ECO:0000256" key="1">
    <source>
        <dbReference type="SAM" id="Phobius"/>
    </source>
</evidence>